<sequence>MSRLSEPPNPHHFDFYEELGVQRSTSELHSESAHCKVVPKNQPDRSAGSEEAAIRGPERFNQTTINTSNKASILMIVSNQNRYSKFFLIV</sequence>
<proteinExistence type="predicted"/>
<comment type="caution">
    <text evidence="2">The sequence shown here is derived from an EMBL/GenBank/DDBJ whole genome shotgun (WGS) entry which is preliminary data.</text>
</comment>
<evidence type="ECO:0000313" key="3">
    <source>
        <dbReference type="Proteomes" id="UP000053237"/>
    </source>
</evidence>
<dbReference type="InParanoid" id="A0A024GJ66"/>
<evidence type="ECO:0000313" key="2">
    <source>
        <dbReference type="EMBL" id="CCI46384.1"/>
    </source>
</evidence>
<dbReference type="AlphaFoldDB" id="A0A024GJ66"/>
<accession>A0A024GJ66</accession>
<evidence type="ECO:0000256" key="1">
    <source>
        <dbReference type="SAM" id="MobiDB-lite"/>
    </source>
</evidence>
<dbReference type="Proteomes" id="UP000053237">
    <property type="component" value="Unassembled WGS sequence"/>
</dbReference>
<reference evidence="2 3" key="1">
    <citation type="submission" date="2012-05" db="EMBL/GenBank/DDBJ databases">
        <title>Recombination and specialization in a pathogen metapopulation.</title>
        <authorList>
            <person name="Gardiner A."/>
            <person name="Kemen E."/>
            <person name="Schultz-Larsen T."/>
            <person name="MacLean D."/>
            <person name="Van Oosterhout C."/>
            <person name="Jones J.D.G."/>
        </authorList>
    </citation>
    <scope>NUCLEOTIDE SEQUENCE [LARGE SCALE GENOMIC DNA]</scope>
    <source>
        <strain evidence="2 3">Ac Nc2</strain>
    </source>
</reference>
<feature type="region of interest" description="Disordered" evidence="1">
    <location>
        <begin position="25"/>
        <end position="52"/>
    </location>
</feature>
<organism evidence="2 3">
    <name type="scientific">Albugo candida</name>
    <dbReference type="NCBI Taxonomy" id="65357"/>
    <lineage>
        <taxon>Eukaryota</taxon>
        <taxon>Sar</taxon>
        <taxon>Stramenopiles</taxon>
        <taxon>Oomycota</taxon>
        <taxon>Peronosporomycetes</taxon>
        <taxon>Albuginales</taxon>
        <taxon>Albuginaceae</taxon>
        <taxon>Albugo</taxon>
    </lineage>
</organism>
<dbReference type="EMBL" id="CAIX01000125">
    <property type="protein sequence ID" value="CCI46384.1"/>
    <property type="molecule type" value="Genomic_DNA"/>
</dbReference>
<keyword evidence="3" id="KW-1185">Reference proteome</keyword>
<name>A0A024GJ66_9STRA</name>
<dbReference type="OrthoDB" id="10250354at2759"/>
<protein>
    <submittedName>
        <fullName evidence="2">Uncharacterized protein</fullName>
    </submittedName>
</protein>
<gene>
    <name evidence="2" type="ORF">BN9_073130</name>
</gene>